<feature type="non-terminal residue" evidence="2">
    <location>
        <position position="1"/>
    </location>
</feature>
<organism evidence="2 3">
    <name type="scientific">Bodo saltans</name>
    <name type="common">Flagellated protozoan</name>
    <dbReference type="NCBI Taxonomy" id="75058"/>
    <lineage>
        <taxon>Eukaryota</taxon>
        <taxon>Discoba</taxon>
        <taxon>Euglenozoa</taxon>
        <taxon>Kinetoplastea</taxon>
        <taxon>Metakinetoplastina</taxon>
        <taxon>Eubodonida</taxon>
        <taxon>Bodonidae</taxon>
        <taxon>Bodo</taxon>
    </lineage>
</organism>
<proteinExistence type="predicted"/>
<gene>
    <name evidence="2" type="ORF">BSAL_23670</name>
</gene>
<accession>A0A0S4JIT7</accession>
<dbReference type="VEuPathDB" id="TriTrypDB:BSAL_23670"/>
<reference evidence="3" key="1">
    <citation type="submission" date="2015-09" db="EMBL/GenBank/DDBJ databases">
        <authorList>
            <consortium name="Pathogen Informatics"/>
        </authorList>
    </citation>
    <scope>NUCLEOTIDE SEQUENCE [LARGE SCALE GENOMIC DNA]</scope>
    <source>
        <strain evidence="3">Lake Konstanz</strain>
    </source>
</reference>
<evidence type="ECO:0000313" key="3">
    <source>
        <dbReference type="Proteomes" id="UP000051952"/>
    </source>
</evidence>
<feature type="region of interest" description="Disordered" evidence="1">
    <location>
        <begin position="1"/>
        <end position="22"/>
    </location>
</feature>
<evidence type="ECO:0000313" key="2">
    <source>
        <dbReference type="EMBL" id="CUG89839.1"/>
    </source>
</evidence>
<dbReference type="Proteomes" id="UP000051952">
    <property type="component" value="Unassembled WGS sequence"/>
</dbReference>
<dbReference type="EMBL" id="CYKH01001773">
    <property type="protein sequence ID" value="CUG89839.1"/>
    <property type="molecule type" value="Genomic_DNA"/>
</dbReference>
<name>A0A0S4JIT7_BODSA</name>
<sequence>GGASHATPNDCDDDDDDNLVSSKGEDFIWVPFYPEVATKEMMQRMSRDFWRHAPPPSHTSMNFSRNNNDLLINSIRAGSPAHNASGAARRNVMAPTARLSSGDAFLPPPSRTPTGLGETTIPPVASPTDIRNNPLVVRRPSRQLEVEEDDVDEELSQHVFPERGGGGGGVSGLVDPRAGFYPQNHIAMLLGA</sequence>
<protein>
    <submittedName>
        <fullName evidence="2">Uncharacterized protein</fullName>
    </submittedName>
</protein>
<keyword evidence="3" id="KW-1185">Reference proteome</keyword>
<feature type="region of interest" description="Disordered" evidence="1">
    <location>
        <begin position="99"/>
        <end position="132"/>
    </location>
</feature>
<dbReference type="AlphaFoldDB" id="A0A0S4JIT7"/>
<evidence type="ECO:0000256" key="1">
    <source>
        <dbReference type="SAM" id="MobiDB-lite"/>
    </source>
</evidence>